<organism evidence="1 2">
    <name type="scientific">Flavobacterium caeni</name>
    <dbReference type="NCBI Taxonomy" id="490189"/>
    <lineage>
        <taxon>Bacteria</taxon>
        <taxon>Pseudomonadati</taxon>
        <taxon>Bacteroidota</taxon>
        <taxon>Flavobacteriia</taxon>
        <taxon>Flavobacteriales</taxon>
        <taxon>Flavobacteriaceae</taxon>
        <taxon>Flavobacterium</taxon>
    </lineage>
</organism>
<dbReference type="RefSeq" id="WP_091142712.1">
    <property type="nucleotide sequence ID" value="NZ_FMVF01000008.1"/>
</dbReference>
<name>A0A1G5HTM6_9FLAO</name>
<dbReference type="EMBL" id="FMVF01000008">
    <property type="protein sequence ID" value="SCY66640.1"/>
    <property type="molecule type" value="Genomic_DNA"/>
</dbReference>
<evidence type="ECO:0000313" key="1">
    <source>
        <dbReference type="EMBL" id="SCY66640.1"/>
    </source>
</evidence>
<keyword evidence="2" id="KW-1185">Reference proteome</keyword>
<reference evidence="1 2" key="1">
    <citation type="submission" date="2016-10" db="EMBL/GenBank/DDBJ databases">
        <authorList>
            <person name="de Groot N.N."/>
        </authorList>
    </citation>
    <scope>NUCLEOTIDE SEQUENCE [LARGE SCALE GENOMIC DNA]</scope>
    <source>
        <strain evidence="1 2">CGMCC 1.7031</strain>
    </source>
</reference>
<protein>
    <submittedName>
        <fullName evidence="1">Uncharacterized protein</fullName>
    </submittedName>
</protein>
<dbReference type="STRING" id="490189.SAMN02927903_01981"/>
<dbReference type="Proteomes" id="UP000199354">
    <property type="component" value="Unassembled WGS sequence"/>
</dbReference>
<evidence type="ECO:0000313" key="2">
    <source>
        <dbReference type="Proteomes" id="UP000199354"/>
    </source>
</evidence>
<dbReference type="AlphaFoldDB" id="A0A1G5HTM6"/>
<gene>
    <name evidence="1" type="ORF">SAMN02927903_01981</name>
</gene>
<accession>A0A1G5HTM6</accession>
<sequence>MEINLTTSQTKKEITNVRSQITNATTLRKFDEFVAQNPKFDFNNDAHLQALKKEDCHCTVTTTVPLTTKL</sequence>
<proteinExistence type="predicted"/>